<dbReference type="RefSeq" id="WP_354643621.1">
    <property type="nucleotide sequence ID" value="NZ_CP159872.1"/>
</dbReference>
<name>A0AAU8K352_9ACTN</name>
<dbReference type="EMBL" id="CP159872">
    <property type="protein sequence ID" value="XCM82689.1"/>
    <property type="molecule type" value="Genomic_DNA"/>
</dbReference>
<protein>
    <submittedName>
        <fullName evidence="1">Uncharacterized protein</fullName>
    </submittedName>
</protein>
<proteinExistence type="predicted"/>
<sequence>MISEAENRKIRRLADLMARARDEVPPRPFPVLLGALVAPDIGVPSLAAIGRKVFTRLTRRGRTLLEKLPRNWPDSSDHEVAVAFDAWLQDHSPMQRYAVLEPFLRSVPVPLFYRDLAELVVSSHVTRLLTTQVDTLLEQALESTGMRRDTDFEVLAPREPGAAPRPAVPPAPAPPVAVVKLAGDLARGMLPMGEETTVSALAEADALLGAYPPDGLIVVGHEPADPPQALDRWLADWPGELWWVGPSPGPDRLAELTSAGRVNLLEGEELGKPAGFLGRLTFHLNRLPALDAADALPAAPAELTPEELEYEYYTGQLRNSRAVSYTLEQRRVPGRVEESLEQRVRYQRGVEEALERRVRSSRPGVARGGLVDAVAVLLDDLASEAGTVGPDRASGAAVDFLATQADFLRREADTGHPDRVVVRGAIEAATVVAHSLGDAVPPTLRARLATAARQFSEGGPP</sequence>
<organism evidence="1">
    <name type="scientific">Kitasatospora camelliae</name>
    <dbReference type="NCBI Taxonomy" id="3156397"/>
    <lineage>
        <taxon>Bacteria</taxon>
        <taxon>Bacillati</taxon>
        <taxon>Actinomycetota</taxon>
        <taxon>Actinomycetes</taxon>
        <taxon>Kitasatosporales</taxon>
        <taxon>Streptomycetaceae</taxon>
        <taxon>Kitasatospora</taxon>
    </lineage>
</organism>
<gene>
    <name evidence="1" type="ORF">ABWK59_29140</name>
</gene>
<accession>A0AAU8K352</accession>
<reference evidence="1" key="1">
    <citation type="submission" date="2024-06" db="EMBL/GenBank/DDBJ databases">
        <title>The genome sequences of Kitasatospora sp. strain HUAS MG31.</title>
        <authorList>
            <person name="Mo P."/>
        </authorList>
    </citation>
    <scope>NUCLEOTIDE SEQUENCE</scope>
    <source>
        <strain evidence="1">HUAS MG31</strain>
    </source>
</reference>
<dbReference type="AlphaFoldDB" id="A0AAU8K352"/>
<evidence type="ECO:0000313" key="1">
    <source>
        <dbReference type="EMBL" id="XCM82689.1"/>
    </source>
</evidence>
<dbReference type="KEGG" id="kcm:ABWK59_29140"/>